<proteinExistence type="predicted"/>
<organism evidence="2 3">
    <name type="scientific">Psychrobacter fozii</name>
    <dbReference type="NCBI Taxonomy" id="198480"/>
    <lineage>
        <taxon>Bacteria</taxon>
        <taxon>Pseudomonadati</taxon>
        <taxon>Pseudomonadota</taxon>
        <taxon>Gammaproteobacteria</taxon>
        <taxon>Moraxellales</taxon>
        <taxon>Moraxellaceae</taxon>
        <taxon>Psychrobacter</taxon>
    </lineage>
</organism>
<feature type="chain" id="PRO_5015993269" evidence="1">
    <location>
        <begin position="19"/>
        <end position="328"/>
    </location>
</feature>
<keyword evidence="2" id="KW-0430">Lectin</keyword>
<reference evidence="2 3" key="1">
    <citation type="submission" date="2018-06" db="EMBL/GenBank/DDBJ databases">
        <title>Genomic Encyclopedia of Type Strains, Phase III (KMG-III): the genomes of soil and plant-associated and newly described type strains.</title>
        <authorList>
            <person name="Whitman W."/>
        </authorList>
    </citation>
    <scope>NUCLEOTIDE SEQUENCE [LARGE SCALE GENOMIC DNA]</scope>
    <source>
        <strain evidence="2 3">CECT 5889</strain>
    </source>
</reference>
<comment type="caution">
    <text evidence="2">The sequence shown here is derived from an EMBL/GenBank/DDBJ whole genome shotgun (WGS) entry which is preliminary data.</text>
</comment>
<sequence>MSKTIVILLSIIAGCANASDNLKFKNLNINELKSSDLNIKNSKSENLNLDKIKPDNLSVENLKYESPNIEESKSESLNMGDLKSKNPNVWNLKSSTHNDYYNQPEIFIEFNCKSGKTYKIDYRASSSGSWTKGDNEVCSNSGNNTGSINNYGIQPVACSTEYEIRVKRKNSTKWYRVNQKTLPCYSSPNPAPDTSGTFRLKQVTTNKCIYGYQTPGTTNNNAYTWSCYQNPGMAFKIQVNPTTGKKKLQHQESKDCLTVNSNTNGARASLVDCQYANTFILEPVTGNIVRLKAEGKNKCLYGLSQNGQPVHAWGCWNDPSMNFVLEPY</sequence>
<dbReference type="InterPro" id="IPR035992">
    <property type="entry name" value="Ricin_B-like_lectins"/>
</dbReference>
<evidence type="ECO:0000256" key="1">
    <source>
        <dbReference type="SAM" id="SignalP"/>
    </source>
</evidence>
<dbReference type="EMBL" id="QJSU01000001">
    <property type="protein sequence ID" value="PYE40907.1"/>
    <property type="molecule type" value="Genomic_DNA"/>
</dbReference>
<evidence type="ECO:0000313" key="3">
    <source>
        <dbReference type="Proteomes" id="UP000247746"/>
    </source>
</evidence>
<dbReference type="GO" id="GO:0030246">
    <property type="term" value="F:carbohydrate binding"/>
    <property type="evidence" value="ECO:0007669"/>
    <property type="project" value="UniProtKB-KW"/>
</dbReference>
<feature type="signal peptide" evidence="1">
    <location>
        <begin position="1"/>
        <end position="18"/>
    </location>
</feature>
<accession>A0A2V4UL53</accession>
<keyword evidence="3" id="KW-1185">Reference proteome</keyword>
<dbReference type="CDD" id="cd00161">
    <property type="entry name" value="beta-trefoil_Ricin-like"/>
    <property type="match status" value="1"/>
</dbReference>
<dbReference type="Gene3D" id="2.80.10.50">
    <property type="match status" value="1"/>
</dbReference>
<name>A0A2V4UL53_9GAMM</name>
<dbReference type="PROSITE" id="PS51257">
    <property type="entry name" value="PROKAR_LIPOPROTEIN"/>
    <property type="match status" value="1"/>
</dbReference>
<dbReference type="OrthoDB" id="3296611at2"/>
<gene>
    <name evidence="2" type="ORF">DFP82_101223</name>
</gene>
<keyword evidence="1" id="KW-0732">Signal</keyword>
<dbReference type="RefSeq" id="WP_110921880.1">
    <property type="nucleotide sequence ID" value="NZ_QJSU01000001.1"/>
</dbReference>
<dbReference type="Proteomes" id="UP000247746">
    <property type="component" value="Unassembled WGS sequence"/>
</dbReference>
<protein>
    <submittedName>
        <fullName evidence="2">Ricin-type beta-trefoil lectin protein</fullName>
    </submittedName>
</protein>
<dbReference type="AlphaFoldDB" id="A0A2V4UL53"/>
<evidence type="ECO:0000313" key="2">
    <source>
        <dbReference type="EMBL" id="PYE40907.1"/>
    </source>
</evidence>
<dbReference type="SUPFAM" id="SSF50370">
    <property type="entry name" value="Ricin B-like lectins"/>
    <property type="match status" value="1"/>
</dbReference>